<proteinExistence type="predicted"/>
<gene>
    <name evidence="1" type="ORF">DPMN_107307</name>
</gene>
<reference evidence="1" key="2">
    <citation type="submission" date="2020-11" db="EMBL/GenBank/DDBJ databases">
        <authorList>
            <person name="McCartney M.A."/>
            <person name="Auch B."/>
            <person name="Kono T."/>
            <person name="Mallez S."/>
            <person name="Becker A."/>
            <person name="Gohl D.M."/>
            <person name="Silverstein K.A.T."/>
            <person name="Koren S."/>
            <person name="Bechman K.B."/>
            <person name="Herman A."/>
            <person name="Abrahante J.E."/>
            <person name="Garbe J."/>
        </authorList>
    </citation>
    <scope>NUCLEOTIDE SEQUENCE</scope>
    <source>
        <strain evidence="1">Duluth1</strain>
        <tissue evidence="1">Whole animal</tissue>
    </source>
</reference>
<reference evidence="1" key="1">
    <citation type="journal article" date="2019" name="bioRxiv">
        <title>The Genome of the Zebra Mussel, Dreissena polymorpha: A Resource for Invasive Species Research.</title>
        <authorList>
            <person name="McCartney M.A."/>
            <person name="Auch B."/>
            <person name="Kono T."/>
            <person name="Mallez S."/>
            <person name="Zhang Y."/>
            <person name="Obille A."/>
            <person name="Becker A."/>
            <person name="Abrahante J.E."/>
            <person name="Garbe J."/>
            <person name="Badalamenti J.P."/>
            <person name="Herman A."/>
            <person name="Mangelson H."/>
            <person name="Liachko I."/>
            <person name="Sullivan S."/>
            <person name="Sone E.D."/>
            <person name="Koren S."/>
            <person name="Silverstein K.A.T."/>
            <person name="Beckman K.B."/>
            <person name="Gohl D.M."/>
        </authorList>
    </citation>
    <scope>NUCLEOTIDE SEQUENCE</scope>
    <source>
        <strain evidence="1">Duluth1</strain>
        <tissue evidence="1">Whole animal</tissue>
    </source>
</reference>
<name>A0A9D4K6U2_DREPO</name>
<accession>A0A9D4K6U2</accession>
<evidence type="ECO:0000313" key="2">
    <source>
        <dbReference type="Proteomes" id="UP000828390"/>
    </source>
</evidence>
<evidence type="ECO:0000313" key="1">
    <source>
        <dbReference type="EMBL" id="KAH3833989.1"/>
    </source>
</evidence>
<dbReference type="Proteomes" id="UP000828390">
    <property type="component" value="Unassembled WGS sequence"/>
</dbReference>
<protein>
    <submittedName>
        <fullName evidence="1">Uncharacterized protein</fullName>
    </submittedName>
</protein>
<keyword evidence="2" id="KW-1185">Reference proteome</keyword>
<sequence>MNTIARQAQTQDIIRTNVLTKFHEELTINVTFRVLTRINSLPPGGHVFQQKGTIFELIQDIIRTNVLTKFYEDWKINVSLRVLTRIYHSHIKKILNHFKLIQYIIRTNLLTKFYEHWTINMTNF</sequence>
<dbReference type="AlphaFoldDB" id="A0A9D4K6U2"/>
<dbReference type="EMBL" id="JAIWYP010000004">
    <property type="protein sequence ID" value="KAH3833989.1"/>
    <property type="molecule type" value="Genomic_DNA"/>
</dbReference>
<comment type="caution">
    <text evidence="1">The sequence shown here is derived from an EMBL/GenBank/DDBJ whole genome shotgun (WGS) entry which is preliminary data.</text>
</comment>
<organism evidence="1 2">
    <name type="scientific">Dreissena polymorpha</name>
    <name type="common">Zebra mussel</name>
    <name type="synonym">Mytilus polymorpha</name>
    <dbReference type="NCBI Taxonomy" id="45954"/>
    <lineage>
        <taxon>Eukaryota</taxon>
        <taxon>Metazoa</taxon>
        <taxon>Spiralia</taxon>
        <taxon>Lophotrochozoa</taxon>
        <taxon>Mollusca</taxon>
        <taxon>Bivalvia</taxon>
        <taxon>Autobranchia</taxon>
        <taxon>Heteroconchia</taxon>
        <taxon>Euheterodonta</taxon>
        <taxon>Imparidentia</taxon>
        <taxon>Neoheterodontei</taxon>
        <taxon>Myida</taxon>
        <taxon>Dreissenoidea</taxon>
        <taxon>Dreissenidae</taxon>
        <taxon>Dreissena</taxon>
    </lineage>
</organism>